<evidence type="ECO:0000313" key="12">
    <source>
        <dbReference type="Proteomes" id="UP000002199"/>
    </source>
</evidence>
<keyword evidence="3 7" id="KW-0378">Hydrolase</keyword>
<dbReference type="Gene3D" id="3.40.50.300">
    <property type="entry name" value="P-loop containing nucleotide triphosphate hydrolases"/>
    <property type="match status" value="2"/>
</dbReference>
<dbReference type="SMART" id="SM00487">
    <property type="entry name" value="DEXDc"/>
    <property type="match status" value="1"/>
</dbReference>
<dbReference type="PROSITE" id="PS51192">
    <property type="entry name" value="HELICASE_ATP_BIND_1"/>
    <property type="match status" value="1"/>
</dbReference>
<feature type="domain" description="Helicase C-terminal" evidence="9">
    <location>
        <begin position="232"/>
        <end position="368"/>
    </location>
</feature>
<dbReference type="KEGG" id="afu:AF_2254"/>
<keyword evidence="2 7" id="KW-0547">Nucleotide-binding</keyword>
<dbReference type="SMART" id="SM00490">
    <property type="entry name" value="HELICc"/>
    <property type="match status" value="1"/>
</dbReference>
<keyword evidence="5 7" id="KW-0067">ATP-binding</keyword>
<dbReference type="STRING" id="224325.AF_2254"/>
<dbReference type="GO" id="GO:0003723">
    <property type="term" value="F:RNA binding"/>
    <property type="evidence" value="ECO:0007669"/>
    <property type="project" value="TreeGrafter"/>
</dbReference>
<evidence type="ECO:0000313" key="11">
    <source>
        <dbReference type="EMBL" id="AAB89003.1"/>
    </source>
</evidence>
<evidence type="ECO:0000259" key="10">
    <source>
        <dbReference type="PROSITE" id="PS51195"/>
    </source>
</evidence>
<dbReference type="CDD" id="cd00268">
    <property type="entry name" value="DEADc"/>
    <property type="match status" value="1"/>
</dbReference>
<dbReference type="PROSITE" id="PS00039">
    <property type="entry name" value="DEAD_ATP_HELICASE"/>
    <property type="match status" value="1"/>
</dbReference>
<dbReference type="EnsemblBacteria" id="AAB89003">
    <property type="protein sequence ID" value="AAB89003"/>
    <property type="gene ID" value="AF_2254"/>
</dbReference>
<dbReference type="PhylomeDB" id="O28030"/>
<reference evidence="11 12" key="1">
    <citation type="journal article" date="1997" name="Nature">
        <title>The complete genome sequence of the hyperthermophilic, sulphate-reducing archaeon Archaeoglobus fulgidus.</title>
        <authorList>
            <person name="Klenk H.P."/>
            <person name="Clayton R.A."/>
            <person name="Tomb J."/>
            <person name="White O."/>
            <person name="Nelson K.E."/>
            <person name="Ketchum K.A."/>
            <person name="Dodson R.J."/>
            <person name="Gwinn M."/>
            <person name="Hickey E.K."/>
            <person name="Peterson J.D."/>
            <person name="Richardson D.L."/>
            <person name="Kerlavage A.R."/>
            <person name="Graham D.E."/>
            <person name="Kyrpides N.C."/>
            <person name="Fleischmann R.D."/>
            <person name="Quackenbush J."/>
            <person name="Lee N.H."/>
            <person name="Sutton G.G."/>
            <person name="Gill S."/>
            <person name="Kirkness E.F."/>
            <person name="Dougherty B.A."/>
            <person name="McKenney K."/>
            <person name="Adams M.D."/>
            <person name="Loftus B."/>
            <person name="Peterson S."/>
            <person name="Reich C.I."/>
            <person name="McNeil L.K."/>
            <person name="Badger J.H."/>
            <person name="Glodek A."/>
            <person name="Zhou L."/>
            <person name="Overbeek R."/>
            <person name="Gocayne J.D."/>
            <person name="Weidman J.F."/>
            <person name="McDonald L."/>
            <person name="Utterback T."/>
            <person name="Cotton M.D."/>
            <person name="Spriggs T."/>
            <person name="Artiach P."/>
            <person name="Kaine B.P."/>
            <person name="Sykes S.M."/>
            <person name="Sadow P.W."/>
            <person name="D'Andrea K.P."/>
            <person name="Bowman C."/>
            <person name="Fujii C."/>
            <person name="Garland S.A."/>
            <person name="Mason T.M."/>
            <person name="Olsen G.J."/>
            <person name="Fraser C.M."/>
            <person name="Smith H.O."/>
            <person name="Woese C.R."/>
            <person name="Venter J.C."/>
        </authorList>
    </citation>
    <scope>NUCLEOTIDE SEQUENCE [LARGE SCALE GENOMIC DNA]</scope>
    <source>
        <strain evidence="12">ATCC 49558 / DSM 4304 / JCM 9628 / NBRC 100126 / VC-16</strain>
    </source>
</reference>
<dbReference type="PIR" id="F69531">
    <property type="entry name" value="F69531"/>
</dbReference>
<name>O28030_ARCFU</name>
<dbReference type="Proteomes" id="UP000002199">
    <property type="component" value="Chromosome"/>
</dbReference>
<dbReference type="HOGENOM" id="CLU_003041_1_3_2"/>
<dbReference type="eggNOG" id="arCOG00558">
    <property type="taxonomic scope" value="Archaea"/>
</dbReference>
<feature type="domain" description="DEAD-box RNA helicase Q" evidence="10">
    <location>
        <begin position="7"/>
        <end position="35"/>
    </location>
</feature>
<dbReference type="GO" id="GO:0005524">
    <property type="term" value="F:ATP binding"/>
    <property type="evidence" value="ECO:0007669"/>
    <property type="project" value="UniProtKB-KW"/>
</dbReference>
<dbReference type="SUPFAM" id="SSF52540">
    <property type="entry name" value="P-loop containing nucleoside triphosphate hydrolases"/>
    <property type="match status" value="1"/>
</dbReference>
<proteinExistence type="inferred from homology"/>
<dbReference type="PROSITE" id="PS51195">
    <property type="entry name" value="Q_MOTIF"/>
    <property type="match status" value="1"/>
</dbReference>
<dbReference type="Pfam" id="PF00270">
    <property type="entry name" value="DEAD"/>
    <property type="match status" value="1"/>
</dbReference>
<dbReference type="GO" id="GO:0140097">
    <property type="term" value="F:catalytic activity, acting on DNA"/>
    <property type="evidence" value="ECO:0007669"/>
    <property type="project" value="UniProtKB-ARBA"/>
</dbReference>
<dbReference type="InterPro" id="IPR000629">
    <property type="entry name" value="RNA-helicase_DEAD-box_CS"/>
</dbReference>
<dbReference type="PANTHER" id="PTHR47963">
    <property type="entry name" value="DEAD-BOX ATP-DEPENDENT RNA HELICASE 47, MITOCHONDRIAL"/>
    <property type="match status" value="1"/>
</dbReference>
<keyword evidence="12" id="KW-1185">Reference proteome</keyword>
<feature type="domain" description="Helicase ATP-binding" evidence="8">
    <location>
        <begin position="39"/>
        <end position="209"/>
    </location>
</feature>
<evidence type="ECO:0000256" key="1">
    <source>
        <dbReference type="ARBA" id="ARBA00012552"/>
    </source>
</evidence>
<dbReference type="EC" id="3.6.4.13" evidence="1"/>
<sequence>MKEVNKVEFEDLGISENGLNAVRRKGFEKPTEIQREIIPRFFEGEKDMVGQAQTGSGKTAAFALPILDLVDERSKDVQAIVITPTRELALQVKDEIESLRGGKKVHVLAVYGGQPIFPQIERLRKGVQIVVGTPGRVIDHLERRTLSLEKVRFFVLDEADRMLDMGFIDDIERILRHAGAERRVLMFSATMPPEVLRLARRYMRDYEVVRVHSKITPENVEHRCLKVNPEKRFEHLCRILDENNFYGIVFCQTKKETRELGRRLRARGYKADALNGDIPQHKRESILRNFRKGYTRVLVATDVAARGIDVKDLTHVVNYSIPQDPEAYIHRTGRTGREGKRGKAITFVAPWESRKLKIIERTAKVRFR</sequence>
<dbReference type="PANTHER" id="PTHR47963:SF8">
    <property type="entry name" value="ATP-DEPENDENT RNA HELICASE DEAD"/>
    <property type="match status" value="1"/>
</dbReference>
<protein>
    <recommendedName>
        <fullName evidence="1">RNA helicase</fullName>
        <ecNumber evidence="1">3.6.4.13</ecNumber>
    </recommendedName>
</protein>
<evidence type="ECO:0000256" key="7">
    <source>
        <dbReference type="RuleBase" id="RU000492"/>
    </source>
</evidence>
<dbReference type="EMBL" id="AE000782">
    <property type="protein sequence ID" value="AAB89003.1"/>
    <property type="molecule type" value="Genomic_DNA"/>
</dbReference>
<dbReference type="InterPro" id="IPR001650">
    <property type="entry name" value="Helicase_C-like"/>
</dbReference>
<evidence type="ECO:0000256" key="6">
    <source>
        <dbReference type="PROSITE-ProRule" id="PRU00552"/>
    </source>
</evidence>
<accession>O28030</accession>
<evidence type="ECO:0000256" key="2">
    <source>
        <dbReference type="ARBA" id="ARBA00022741"/>
    </source>
</evidence>
<dbReference type="InterPro" id="IPR050547">
    <property type="entry name" value="DEAD_box_RNA_helicases"/>
</dbReference>
<dbReference type="InterPro" id="IPR044742">
    <property type="entry name" value="DEAD/DEAH_RhlB"/>
</dbReference>
<dbReference type="GO" id="GO:0003724">
    <property type="term" value="F:RNA helicase activity"/>
    <property type="evidence" value="ECO:0007669"/>
    <property type="project" value="UniProtKB-EC"/>
</dbReference>
<dbReference type="InterPro" id="IPR027417">
    <property type="entry name" value="P-loop_NTPase"/>
</dbReference>
<dbReference type="InterPro" id="IPR014001">
    <property type="entry name" value="Helicase_ATP-bd"/>
</dbReference>
<keyword evidence="4 7" id="KW-0347">Helicase</keyword>
<dbReference type="AlphaFoldDB" id="O28030"/>
<dbReference type="InterPro" id="IPR011545">
    <property type="entry name" value="DEAD/DEAH_box_helicase_dom"/>
</dbReference>
<evidence type="ECO:0000259" key="9">
    <source>
        <dbReference type="PROSITE" id="PS51194"/>
    </source>
</evidence>
<evidence type="ECO:0000259" key="8">
    <source>
        <dbReference type="PROSITE" id="PS51192"/>
    </source>
</evidence>
<comment type="similarity">
    <text evidence="7">Belongs to the DEAD box helicase family.</text>
</comment>
<dbReference type="Pfam" id="PF00271">
    <property type="entry name" value="Helicase_C"/>
    <property type="match status" value="1"/>
</dbReference>
<dbReference type="PROSITE" id="PS51194">
    <property type="entry name" value="HELICASE_CTER"/>
    <property type="match status" value="1"/>
</dbReference>
<evidence type="ECO:0000256" key="5">
    <source>
        <dbReference type="ARBA" id="ARBA00022840"/>
    </source>
</evidence>
<dbReference type="CDD" id="cd18787">
    <property type="entry name" value="SF2_C_DEAD"/>
    <property type="match status" value="1"/>
</dbReference>
<feature type="short sequence motif" description="Q motif" evidence="6">
    <location>
        <begin position="7"/>
        <end position="35"/>
    </location>
</feature>
<evidence type="ECO:0000256" key="4">
    <source>
        <dbReference type="ARBA" id="ARBA00022806"/>
    </source>
</evidence>
<dbReference type="InterPro" id="IPR014014">
    <property type="entry name" value="RNA_helicase_DEAD_Q_motif"/>
</dbReference>
<gene>
    <name evidence="11" type="ordered locus">AF_2254</name>
</gene>
<organism evidence="11 12">
    <name type="scientific">Archaeoglobus fulgidus (strain ATCC 49558 / DSM 4304 / JCM 9628 / NBRC 100126 / VC-16)</name>
    <dbReference type="NCBI Taxonomy" id="224325"/>
    <lineage>
        <taxon>Archaea</taxon>
        <taxon>Methanobacteriati</taxon>
        <taxon>Methanobacteriota</taxon>
        <taxon>Archaeoglobi</taxon>
        <taxon>Archaeoglobales</taxon>
        <taxon>Archaeoglobaceae</taxon>
        <taxon>Archaeoglobus</taxon>
    </lineage>
</organism>
<dbReference type="PaxDb" id="224325-AF_2254"/>
<evidence type="ECO:0000256" key="3">
    <source>
        <dbReference type="ARBA" id="ARBA00022801"/>
    </source>
</evidence>
<dbReference type="GO" id="GO:0016787">
    <property type="term" value="F:hydrolase activity"/>
    <property type="evidence" value="ECO:0007669"/>
    <property type="project" value="UniProtKB-KW"/>
</dbReference>